<evidence type="ECO:0000313" key="2">
    <source>
        <dbReference type="EMBL" id="GGD02109.1"/>
    </source>
</evidence>
<evidence type="ECO:0000313" key="3">
    <source>
        <dbReference type="Proteomes" id="UP000642571"/>
    </source>
</evidence>
<reference evidence="3" key="1">
    <citation type="journal article" date="2019" name="Int. J. Syst. Evol. Microbiol.">
        <title>The Global Catalogue of Microorganisms (GCM) 10K type strain sequencing project: providing services to taxonomists for standard genome sequencing and annotation.</title>
        <authorList>
            <consortium name="The Broad Institute Genomics Platform"/>
            <consortium name="The Broad Institute Genome Sequencing Center for Infectious Disease"/>
            <person name="Wu L."/>
            <person name="Ma J."/>
        </authorList>
    </citation>
    <scope>NUCLEOTIDE SEQUENCE [LARGE SCALE GENOMIC DNA]</scope>
    <source>
        <strain evidence="3">CGMCC 1.15353</strain>
    </source>
</reference>
<gene>
    <name evidence="2" type="ORF">GCM10011389_06910</name>
</gene>
<sequence length="79" mass="8690">MGKRTLCLGAQAVFHIGRVSVSPDLVKVDLEISSSFERELDDTPSEAKEEAKKERGGSTKTITSCDNVERPRVVWGRGK</sequence>
<organism evidence="2 3">
    <name type="scientific">Pontibacillus salipaludis</name>
    <dbReference type="NCBI Taxonomy" id="1697394"/>
    <lineage>
        <taxon>Bacteria</taxon>
        <taxon>Bacillati</taxon>
        <taxon>Bacillota</taxon>
        <taxon>Bacilli</taxon>
        <taxon>Bacillales</taxon>
        <taxon>Bacillaceae</taxon>
        <taxon>Pontibacillus</taxon>
    </lineage>
</organism>
<dbReference type="Proteomes" id="UP000642571">
    <property type="component" value="Unassembled WGS sequence"/>
</dbReference>
<evidence type="ECO:0000256" key="1">
    <source>
        <dbReference type="SAM" id="MobiDB-lite"/>
    </source>
</evidence>
<proteinExistence type="predicted"/>
<name>A0ABQ1PRQ1_9BACI</name>
<feature type="region of interest" description="Disordered" evidence="1">
    <location>
        <begin position="37"/>
        <end position="63"/>
    </location>
</feature>
<protein>
    <submittedName>
        <fullName evidence="2">Uncharacterized protein</fullName>
    </submittedName>
</protein>
<keyword evidence="3" id="KW-1185">Reference proteome</keyword>
<feature type="compositionally biased region" description="Basic and acidic residues" evidence="1">
    <location>
        <begin position="45"/>
        <end position="57"/>
    </location>
</feature>
<dbReference type="EMBL" id="BMIN01000002">
    <property type="protein sequence ID" value="GGD02109.1"/>
    <property type="molecule type" value="Genomic_DNA"/>
</dbReference>
<comment type="caution">
    <text evidence="2">The sequence shown here is derived from an EMBL/GenBank/DDBJ whole genome shotgun (WGS) entry which is preliminary data.</text>
</comment>
<accession>A0ABQ1PRQ1</accession>